<protein>
    <submittedName>
        <fullName evidence="2">Uncharacterized protein</fullName>
    </submittedName>
</protein>
<dbReference type="STRING" id="553510.B1H19_04900"/>
<dbReference type="AlphaFoldDB" id="A0A1V0TLR1"/>
<keyword evidence="3" id="KW-1185">Reference proteome</keyword>
<dbReference type="OrthoDB" id="4142227at2"/>
<feature type="compositionally biased region" description="Basic and acidic residues" evidence="1">
    <location>
        <begin position="7"/>
        <end position="17"/>
    </location>
</feature>
<reference evidence="2 3" key="1">
    <citation type="submission" date="2017-04" db="EMBL/GenBank/DDBJ databases">
        <title>Complete Genome Sequence of Streptomyces gilvosporeus F607, a Capable Producer of Natamycin.</title>
        <authorList>
            <person name="Zong G."/>
            <person name="Zhong C."/>
            <person name="Fu J."/>
            <person name="Qin R."/>
            <person name="Cao G."/>
        </authorList>
    </citation>
    <scope>NUCLEOTIDE SEQUENCE [LARGE SCALE GENOMIC DNA]</scope>
    <source>
        <strain evidence="2 3">F607</strain>
    </source>
</reference>
<dbReference type="Proteomes" id="UP000192726">
    <property type="component" value="Chromosome"/>
</dbReference>
<sequence length="102" mass="10931">METADQASHHDLAEAPHRTRLPPGRNGTGRAGLTSDLSVVTGSMVIMSRTISFNTAGRADVVAFLGAGGNLTSHQQRNLGVMHELAQARWYTQDTIFISIKG</sequence>
<proteinExistence type="predicted"/>
<gene>
    <name evidence="2" type="ORF">B1H19_04900</name>
</gene>
<name>A0A1V0TLR1_9ACTN</name>
<organism evidence="2 3">
    <name type="scientific">Streptomyces gilvosporeus</name>
    <dbReference type="NCBI Taxonomy" id="553510"/>
    <lineage>
        <taxon>Bacteria</taxon>
        <taxon>Bacillati</taxon>
        <taxon>Actinomycetota</taxon>
        <taxon>Actinomycetes</taxon>
        <taxon>Kitasatosporales</taxon>
        <taxon>Streptomycetaceae</taxon>
        <taxon>Streptomyces</taxon>
    </lineage>
</organism>
<dbReference type="EMBL" id="CP020569">
    <property type="protein sequence ID" value="ARF53602.1"/>
    <property type="molecule type" value="Genomic_DNA"/>
</dbReference>
<evidence type="ECO:0000256" key="1">
    <source>
        <dbReference type="SAM" id="MobiDB-lite"/>
    </source>
</evidence>
<evidence type="ECO:0000313" key="2">
    <source>
        <dbReference type="EMBL" id="ARF53602.1"/>
    </source>
</evidence>
<evidence type="ECO:0000313" key="3">
    <source>
        <dbReference type="Proteomes" id="UP000192726"/>
    </source>
</evidence>
<dbReference type="KEGG" id="sgv:B1H19_04900"/>
<feature type="region of interest" description="Disordered" evidence="1">
    <location>
        <begin position="1"/>
        <end position="33"/>
    </location>
</feature>
<accession>A0A1V0TLR1</accession>